<dbReference type="EMBL" id="MH396016">
    <property type="protein sequence ID" value="AXI97531.1"/>
    <property type="molecule type" value="Genomic_DNA"/>
</dbReference>
<proteinExistence type="predicted"/>
<evidence type="ECO:0000313" key="1">
    <source>
        <dbReference type="EMBL" id="AXI97531.1"/>
    </source>
</evidence>
<keyword evidence="1" id="KW-0934">Plastid</keyword>
<dbReference type="Gene3D" id="2.40.128.20">
    <property type="match status" value="1"/>
</dbReference>
<dbReference type="GeneID" id="37624210"/>
<dbReference type="RefSeq" id="YP_009511654.1">
    <property type="nucleotide sequence ID" value="NC_039145.1"/>
</dbReference>
<accession>A0A345UAP5</accession>
<reference evidence="1" key="1">
    <citation type="submission" date="2018-05" db="EMBL/GenBank/DDBJ databases">
        <title>Organellar genomes of Gracilariaceae.</title>
        <authorList>
            <person name="Iha C."/>
            <person name="Oliveira M.C."/>
        </authorList>
    </citation>
    <scope>NUCLEOTIDE SEQUENCE</scope>
</reference>
<protein>
    <submittedName>
        <fullName evidence="1">Uncharacterized protein</fullName>
    </submittedName>
</protein>
<organism evidence="1">
    <name type="scientific">Melanthalia intermedia</name>
    <dbReference type="NCBI Taxonomy" id="172989"/>
    <lineage>
        <taxon>Eukaryota</taxon>
        <taxon>Rhodophyta</taxon>
        <taxon>Florideophyceae</taxon>
        <taxon>Rhodymeniophycidae</taxon>
        <taxon>Gracilariales</taxon>
        <taxon>Gracilariaceae</taxon>
        <taxon>Melanthalia</taxon>
    </lineage>
</organism>
<gene>
    <name evidence="1" type="primary">ycf58</name>
</gene>
<keyword evidence="1" id="KW-0150">Chloroplast</keyword>
<name>A0A345UAP5_9FLOR</name>
<geneLocation type="chloroplast" evidence="1"/>
<dbReference type="AlphaFoldDB" id="A0A345UAP5"/>
<dbReference type="InterPro" id="IPR012674">
    <property type="entry name" value="Calycin"/>
</dbReference>
<sequence length="155" mass="18558">MKEKKLLDQLQGKWISQKTNYFIKNKSMKFNQSQIQLSKIATTISDKDIDKTTNCYSRSYEFYDIHSKQRACYLFCKQTSEKHGSIQKITRTKTKYYTFTTYAKDCLKIEYISRDLTYEEYIHFIKPKFKIIISILKRENKYVAISFISEIKTGE</sequence>